<dbReference type="InterPro" id="IPR029787">
    <property type="entry name" value="Nucleotide_cyclase"/>
</dbReference>
<dbReference type="Pfam" id="PF00563">
    <property type="entry name" value="EAL"/>
    <property type="match status" value="1"/>
</dbReference>
<dbReference type="Pfam" id="PF08448">
    <property type="entry name" value="PAS_4"/>
    <property type="match status" value="1"/>
</dbReference>
<accession>A0A8J3X3M7</accession>
<dbReference type="Gene3D" id="3.30.450.40">
    <property type="match status" value="2"/>
</dbReference>
<dbReference type="NCBIfam" id="TIGR00254">
    <property type="entry name" value="GGDEF"/>
    <property type="match status" value="1"/>
</dbReference>
<keyword evidence="6" id="KW-1185">Reference proteome</keyword>
<dbReference type="SMART" id="SM00052">
    <property type="entry name" value="EAL"/>
    <property type="match status" value="1"/>
</dbReference>
<dbReference type="SMART" id="SM00267">
    <property type="entry name" value="GGDEF"/>
    <property type="match status" value="1"/>
</dbReference>
<name>A0A8J3X3M7_9ACTN</name>
<dbReference type="InterPro" id="IPR035965">
    <property type="entry name" value="PAS-like_dom_sf"/>
</dbReference>
<dbReference type="PANTHER" id="PTHR44757:SF2">
    <property type="entry name" value="BIOFILM ARCHITECTURE MAINTENANCE PROTEIN MBAA"/>
    <property type="match status" value="1"/>
</dbReference>
<dbReference type="Gene3D" id="3.30.70.270">
    <property type="match status" value="1"/>
</dbReference>
<dbReference type="CDD" id="cd01948">
    <property type="entry name" value="EAL"/>
    <property type="match status" value="1"/>
</dbReference>
<keyword evidence="1" id="KW-0175">Coiled coil</keyword>
<dbReference type="EMBL" id="BOON01000055">
    <property type="protein sequence ID" value="GII25639.1"/>
    <property type="molecule type" value="Genomic_DNA"/>
</dbReference>
<dbReference type="InterPro" id="IPR001633">
    <property type="entry name" value="EAL_dom"/>
</dbReference>
<dbReference type="CDD" id="cd01949">
    <property type="entry name" value="GGDEF"/>
    <property type="match status" value="1"/>
</dbReference>
<dbReference type="NCBIfam" id="TIGR00229">
    <property type="entry name" value="sensory_box"/>
    <property type="match status" value="1"/>
</dbReference>
<gene>
    <name evidence="5" type="ORF">Pme01_52360</name>
</gene>
<dbReference type="SUPFAM" id="SSF141868">
    <property type="entry name" value="EAL domain-like"/>
    <property type="match status" value="1"/>
</dbReference>
<dbReference type="InterPro" id="IPR029016">
    <property type="entry name" value="GAF-like_dom_sf"/>
</dbReference>
<evidence type="ECO:0000259" key="3">
    <source>
        <dbReference type="PROSITE" id="PS50883"/>
    </source>
</evidence>
<dbReference type="AlphaFoldDB" id="A0A8J3X3M7"/>
<evidence type="ECO:0000259" key="4">
    <source>
        <dbReference type="PROSITE" id="PS50887"/>
    </source>
</evidence>
<evidence type="ECO:0000259" key="2">
    <source>
        <dbReference type="PROSITE" id="PS50112"/>
    </source>
</evidence>
<proteinExistence type="predicted"/>
<protein>
    <submittedName>
        <fullName evidence="5">Uncharacterized protein</fullName>
    </submittedName>
</protein>
<organism evidence="5 6">
    <name type="scientific">Planosporangium mesophilum</name>
    <dbReference type="NCBI Taxonomy" id="689768"/>
    <lineage>
        <taxon>Bacteria</taxon>
        <taxon>Bacillati</taxon>
        <taxon>Actinomycetota</taxon>
        <taxon>Actinomycetes</taxon>
        <taxon>Micromonosporales</taxon>
        <taxon>Micromonosporaceae</taxon>
        <taxon>Planosporangium</taxon>
    </lineage>
</organism>
<dbReference type="Pfam" id="PF01590">
    <property type="entry name" value="GAF"/>
    <property type="match status" value="1"/>
</dbReference>
<dbReference type="InterPro" id="IPR043128">
    <property type="entry name" value="Rev_trsase/Diguanyl_cyclase"/>
</dbReference>
<dbReference type="SMART" id="SM00091">
    <property type="entry name" value="PAS"/>
    <property type="match status" value="1"/>
</dbReference>
<dbReference type="PROSITE" id="PS50883">
    <property type="entry name" value="EAL"/>
    <property type="match status" value="1"/>
</dbReference>
<dbReference type="PROSITE" id="PS50112">
    <property type="entry name" value="PAS"/>
    <property type="match status" value="1"/>
</dbReference>
<feature type="coiled-coil region" evidence="1">
    <location>
        <begin position="71"/>
        <end position="98"/>
    </location>
</feature>
<dbReference type="InterPro" id="IPR000160">
    <property type="entry name" value="GGDEF_dom"/>
</dbReference>
<dbReference type="InterPro" id="IPR013656">
    <property type="entry name" value="PAS_4"/>
</dbReference>
<dbReference type="InterPro" id="IPR003018">
    <property type="entry name" value="GAF"/>
</dbReference>
<dbReference type="Gene3D" id="3.20.20.450">
    <property type="entry name" value="EAL domain"/>
    <property type="match status" value="1"/>
</dbReference>
<dbReference type="InterPro" id="IPR000014">
    <property type="entry name" value="PAS"/>
</dbReference>
<evidence type="ECO:0000256" key="1">
    <source>
        <dbReference type="SAM" id="Coils"/>
    </source>
</evidence>
<dbReference type="SUPFAM" id="SSF55781">
    <property type="entry name" value="GAF domain-like"/>
    <property type="match status" value="2"/>
</dbReference>
<dbReference type="InterPro" id="IPR052155">
    <property type="entry name" value="Biofilm_reg_signaling"/>
</dbReference>
<feature type="domain" description="GGDEF" evidence="4">
    <location>
        <begin position="559"/>
        <end position="692"/>
    </location>
</feature>
<dbReference type="PANTHER" id="PTHR44757">
    <property type="entry name" value="DIGUANYLATE CYCLASE DGCP"/>
    <property type="match status" value="1"/>
</dbReference>
<feature type="domain" description="PAS" evidence="2">
    <location>
        <begin position="410"/>
        <end position="470"/>
    </location>
</feature>
<dbReference type="CDD" id="cd00130">
    <property type="entry name" value="PAS"/>
    <property type="match status" value="1"/>
</dbReference>
<dbReference type="PROSITE" id="PS50887">
    <property type="entry name" value="GGDEF"/>
    <property type="match status" value="1"/>
</dbReference>
<dbReference type="SUPFAM" id="SSF55785">
    <property type="entry name" value="PYP-like sensor domain (PAS domain)"/>
    <property type="match status" value="1"/>
</dbReference>
<feature type="domain" description="EAL" evidence="3">
    <location>
        <begin position="701"/>
        <end position="954"/>
    </location>
</feature>
<dbReference type="SMART" id="SM00065">
    <property type="entry name" value="GAF"/>
    <property type="match status" value="2"/>
</dbReference>
<dbReference type="Pfam" id="PF00990">
    <property type="entry name" value="GGDEF"/>
    <property type="match status" value="1"/>
</dbReference>
<dbReference type="Gene3D" id="3.30.450.20">
    <property type="entry name" value="PAS domain"/>
    <property type="match status" value="1"/>
</dbReference>
<evidence type="ECO:0000313" key="6">
    <source>
        <dbReference type="Proteomes" id="UP000599074"/>
    </source>
</evidence>
<comment type="caution">
    <text evidence="5">The sequence shown here is derived from an EMBL/GenBank/DDBJ whole genome shotgun (WGS) entry which is preliminary data.</text>
</comment>
<dbReference type="SUPFAM" id="SSF141571">
    <property type="entry name" value="Pentapeptide repeat-like"/>
    <property type="match status" value="1"/>
</dbReference>
<evidence type="ECO:0000313" key="5">
    <source>
        <dbReference type="EMBL" id="GII25639.1"/>
    </source>
</evidence>
<reference evidence="5" key="1">
    <citation type="submission" date="2021-01" db="EMBL/GenBank/DDBJ databases">
        <title>Whole genome shotgun sequence of Planosporangium mesophilum NBRC 109066.</title>
        <authorList>
            <person name="Komaki H."/>
            <person name="Tamura T."/>
        </authorList>
    </citation>
    <scope>NUCLEOTIDE SEQUENCE</scope>
    <source>
        <strain evidence="5">NBRC 109066</strain>
    </source>
</reference>
<dbReference type="SUPFAM" id="SSF55073">
    <property type="entry name" value="Nucleotide cyclase"/>
    <property type="match status" value="1"/>
</dbReference>
<sequence>MTHSVYGSDVSGTDLNNAAVSNAGVNGASMNGAPMNGAAMNGAAMNGASMNGAPMNGAAVNGAAMNGAAAVSGAEVRVARLEAQLAAATAAAQEAYRDTTRLIRLLTVISQPSSSADLVEDTLSTLSDVFAADVVCIGRLVGDKLTIQSSCGLTEGDPAHTEGWSASNTARTALADRRTVAAAYDHSVELPPALATLGVRTAAWVPLATGPDELLILYRRSEELFTSGEQQVLSSVADRLCLALRSRERSAATERLAECGPRLTRHLDLEPLLSEAAELLHQLTCSQRAWIAVVDGDTAELRSRAGLALQEGLGSPEGQSPVPAGWPRPVVELPGWETLVQGQPHHGVDGSHAVLCVPVMRADAPTALLYVARDARRPFLADVVEVCTVFANYLGAALVNAQLYQALARSEASLRLITDSISDMIAVIDADNRFIYASPSYARELGYDPATLIGQPAADMIYLDDLESVRAVRGELAGLSKVEYRVWDGNGSLVWVESALRPAPSEDGSIVVSSRIVDERKWLEEELRQRATHDPLTGLANRALVGEFLDEALSVPDITEVGLLFCDLDKFKAINDRLGHEAGDQLLVQVTDRLSRCLRPTDLLARFGGDEFVFVLDGVNDLTEVTEVGRRVLRALDKPFQLANEWVQMSASVGGVTGTRRQTTASDMLRDADAAMYQAKENGRGLVEVFDVDASTRSRDRLDIRSDLQRALERNQLSVHYQPIWALDSGEIVSFEALVRWHHPERGPIGPDVFIPFAEETGAIVEIGRWVMAQACRQLVSWQQRFPGRPLGINVNVSPAQLRRPEVAADLLAAIRDTGVEPADVWLEVTEHSYVHDDVTQWATALRASGAHFALDDFGTSYCSLAYLKRFPIEGLKIDRSFVSGMVDGSADRSIVRAVLAIAESLDLRVVAEGIETEEQREMLIELGCRTGQGYLMSRPVTADEATALLIPVQGSSHRLTA</sequence>
<dbReference type="Gene3D" id="2.160.20.80">
    <property type="entry name" value="E3 ubiquitin-protein ligase SopA"/>
    <property type="match status" value="1"/>
</dbReference>
<dbReference type="Proteomes" id="UP000599074">
    <property type="component" value="Unassembled WGS sequence"/>
</dbReference>
<dbReference type="InterPro" id="IPR035919">
    <property type="entry name" value="EAL_sf"/>
</dbReference>